<accession>M1PIV3</accession>
<dbReference type="PANTHER" id="PTHR34408:SF1">
    <property type="entry name" value="GLYCOSYL HYDROLASE FAMILY 19 DOMAIN-CONTAINING PROTEIN HI_1415"/>
    <property type="match status" value="1"/>
</dbReference>
<keyword evidence="1" id="KW-0732">Signal</keyword>
<evidence type="ECO:0000313" key="4">
    <source>
        <dbReference type="Proteomes" id="UP000011721"/>
    </source>
</evidence>
<dbReference type="KEGG" id="dsf:UWK_02965"/>
<dbReference type="eggNOG" id="COG3807">
    <property type="taxonomic scope" value="Bacteria"/>
</dbReference>
<dbReference type="InterPro" id="IPR010466">
    <property type="entry name" value="DUF1058"/>
</dbReference>
<proteinExistence type="predicted"/>
<sequence length="150" mass="16523">MNFPARLCRFAIIPLTLILLPTLCFAQNVSVKKDNVNVRSGPGTTFPVSMELFQGYPLKVIEKNGDWLKITDFENDTGWIYGSLVEPASTVIVNGKKSINMRSQPNTSASIVATVDRGVVLKKIASEGKWVKVSHSQGATGWIYSPLLWP</sequence>
<dbReference type="SMART" id="SM00287">
    <property type="entry name" value="SH3b"/>
    <property type="match status" value="2"/>
</dbReference>
<dbReference type="Pfam" id="PF06347">
    <property type="entry name" value="SH3_4"/>
    <property type="match status" value="2"/>
</dbReference>
<evidence type="ECO:0000259" key="2">
    <source>
        <dbReference type="PROSITE" id="PS51781"/>
    </source>
</evidence>
<dbReference type="EMBL" id="CP003985">
    <property type="protein sequence ID" value="AGF79495.1"/>
    <property type="molecule type" value="Genomic_DNA"/>
</dbReference>
<dbReference type="Proteomes" id="UP000011721">
    <property type="component" value="Chromosome"/>
</dbReference>
<feature type="signal peptide" evidence="1">
    <location>
        <begin position="1"/>
        <end position="26"/>
    </location>
</feature>
<name>M1PIV3_DESSD</name>
<dbReference type="Gene3D" id="2.30.30.40">
    <property type="entry name" value="SH3 Domains"/>
    <property type="match status" value="2"/>
</dbReference>
<dbReference type="InterPro" id="IPR052354">
    <property type="entry name" value="Cell_Wall_Dynamics_Protein"/>
</dbReference>
<dbReference type="STRING" id="1167006.UWK_02965"/>
<dbReference type="PROSITE" id="PS51781">
    <property type="entry name" value="SH3B"/>
    <property type="match status" value="1"/>
</dbReference>
<dbReference type="InterPro" id="IPR003646">
    <property type="entry name" value="SH3-like_bac-type"/>
</dbReference>
<dbReference type="HOGENOM" id="CLU_086360_3_1_7"/>
<dbReference type="OrthoDB" id="5297720at2"/>
<evidence type="ECO:0000256" key="1">
    <source>
        <dbReference type="SAM" id="SignalP"/>
    </source>
</evidence>
<reference evidence="4" key="1">
    <citation type="journal article" date="2013" name="Stand. Genomic Sci.">
        <title>Complete genome sequence of Desulfocapsa sulfexigens, a marine deltaproteobacterium specialized in disproportionating inorganic sulfur compounds.</title>
        <authorList>
            <person name="Finster K.W."/>
            <person name="Kjeldsen K.U."/>
            <person name="Kube M."/>
            <person name="Reinhardt R."/>
            <person name="Mussmann M."/>
            <person name="Amann R."/>
            <person name="Schreiber L."/>
        </authorList>
    </citation>
    <scope>NUCLEOTIDE SEQUENCE [LARGE SCALE GENOMIC DNA]</scope>
    <source>
        <strain evidence="4">DSM 10523 / SB164P1</strain>
    </source>
</reference>
<keyword evidence="4" id="KW-1185">Reference proteome</keyword>
<evidence type="ECO:0000313" key="3">
    <source>
        <dbReference type="EMBL" id="AGF79495.1"/>
    </source>
</evidence>
<dbReference type="RefSeq" id="WP_015405179.1">
    <property type="nucleotide sequence ID" value="NC_020304.1"/>
</dbReference>
<gene>
    <name evidence="3" type="ordered locus">UWK_02965</name>
</gene>
<organism evidence="3 4">
    <name type="scientific">Desulfocapsa sulfexigens (strain DSM 10523 / SB164P1)</name>
    <dbReference type="NCBI Taxonomy" id="1167006"/>
    <lineage>
        <taxon>Bacteria</taxon>
        <taxon>Pseudomonadati</taxon>
        <taxon>Thermodesulfobacteriota</taxon>
        <taxon>Desulfobulbia</taxon>
        <taxon>Desulfobulbales</taxon>
        <taxon>Desulfocapsaceae</taxon>
        <taxon>Desulfocapsa</taxon>
    </lineage>
</organism>
<feature type="chain" id="PRO_5004016434" description="SH3b domain-containing protein" evidence="1">
    <location>
        <begin position="27"/>
        <end position="150"/>
    </location>
</feature>
<protein>
    <recommendedName>
        <fullName evidence="2">SH3b domain-containing protein</fullName>
    </recommendedName>
</protein>
<dbReference type="AlphaFoldDB" id="M1PIV3"/>
<feature type="domain" description="SH3b" evidence="2">
    <location>
        <begin position="88"/>
        <end position="150"/>
    </location>
</feature>
<dbReference type="PANTHER" id="PTHR34408">
    <property type="entry name" value="FAMILY PROTEIN, PUTATIVE-RELATED"/>
    <property type="match status" value="1"/>
</dbReference>